<gene>
    <name evidence="2" type="ORF">PAC_19159</name>
</gene>
<accession>A0A1L7XW97</accession>
<dbReference type="GO" id="GO:0016787">
    <property type="term" value="F:hydrolase activity"/>
    <property type="evidence" value="ECO:0007669"/>
    <property type="project" value="UniProtKB-KW"/>
</dbReference>
<evidence type="ECO:0000313" key="3">
    <source>
        <dbReference type="Proteomes" id="UP000184330"/>
    </source>
</evidence>
<dbReference type="SUPFAM" id="SSF51556">
    <property type="entry name" value="Metallo-dependent hydrolases"/>
    <property type="match status" value="1"/>
</dbReference>
<protein>
    <submittedName>
        <fullName evidence="2">Related to metal-dependent hydrolase of the TIM-barrel fold</fullName>
    </submittedName>
</protein>
<feature type="domain" description="Amidohydrolase-related" evidence="1">
    <location>
        <begin position="53"/>
        <end position="273"/>
    </location>
</feature>
<dbReference type="InterPro" id="IPR032466">
    <property type="entry name" value="Metal_Hydrolase"/>
</dbReference>
<dbReference type="PANTHER" id="PTHR35563:SF2">
    <property type="entry name" value="BARREL METAL-DEPENDENT HYDROLASE, PUTATIVE (AFU_ORTHOLOGUE AFUA_1G16240)-RELATED"/>
    <property type="match status" value="1"/>
</dbReference>
<dbReference type="EMBL" id="FJOG01000067">
    <property type="protein sequence ID" value="CZR69259.1"/>
    <property type="molecule type" value="Genomic_DNA"/>
</dbReference>
<dbReference type="Pfam" id="PF04909">
    <property type="entry name" value="Amidohydro_2"/>
    <property type="match status" value="1"/>
</dbReference>
<keyword evidence="2" id="KW-0378">Hydrolase</keyword>
<reference evidence="2 3" key="1">
    <citation type="submission" date="2016-03" db="EMBL/GenBank/DDBJ databases">
        <authorList>
            <person name="Ploux O."/>
        </authorList>
    </citation>
    <scope>NUCLEOTIDE SEQUENCE [LARGE SCALE GENOMIC DNA]</scope>
    <source>
        <strain evidence="2 3">UAMH 11012</strain>
    </source>
</reference>
<name>A0A1L7XW97_9HELO</name>
<evidence type="ECO:0000259" key="1">
    <source>
        <dbReference type="Pfam" id="PF04909"/>
    </source>
</evidence>
<keyword evidence="3" id="KW-1185">Reference proteome</keyword>
<dbReference type="PANTHER" id="PTHR35563">
    <property type="entry name" value="BARREL METAL-DEPENDENT HYDROLASE, PUTATIVE (AFU_ORTHOLOGUE AFUA_1G16240)-RELATED"/>
    <property type="match status" value="1"/>
</dbReference>
<dbReference type="InterPro" id="IPR006680">
    <property type="entry name" value="Amidohydro-rel"/>
</dbReference>
<sequence length="282" mass="31883">MISSTLRFPISYLLQRLRYLAGLANLSFRRSLKPVQRIHSRGDLFDKIPENSWDSHMHVFDPIQYPLSAETQYVPKQHLLSDALKFESSVGIHNIVLVQPSSYGYDNTCILDALYRIGPKTARAVVAFNPNTISLSTLQEWHTIGVRGVRVNLQSVGKTMELNELASLLHQYADIVRPLGWVLQLYVPIATISTLEKTIPELRVKVCFDHFGQPELSGLEEKSPSFTTRDPYLIPGFSSLINLLVQGNTYVKMSAPYRINMDREQDLDPVAMELLRISGGPE</sequence>
<proteinExistence type="predicted"/>
<dbReference type="AlphaFoldDB" id="A0A1L7XW97"/>
<dbReference type="Gene3D" id="3.20.20.140">
    <property type="entry name" value="Metal-dependent hydrolases"/>
    <property type="match status" value="1"/>
</dbReference>
<dbReference type="OrthoDB" id="2135488at2759"/>
<evidence type="ECO:0000313" key="2">
    <source>
        <dbReference type="EMBL" id="CZR69259.1"/>
    </source>
</evidence>
<dbReference type="InterPro" id="IPR052358">
    <property type="entry name" value="Aro_Compnd_Degr_Hydrolases"/>
</dbReference>
<dbReference type="Proteomes" id="UP000184330">
    <property type="component" value="Unassembled WGS sequence"/>
</dbReference>
<organism evidence="2 3">
    <name type="scientific">Phialocephala subalpina</name>
    <dbReference type="NCBI Taxonomy" id="576137"/>
    <lineage>
        <taxon>Eukaryota</taxon>
        <taxon>Fungi</taxon>
        <taxon>Dikarya</taxon>
        <taxon>Ascomycota</taxon>
        <taxon>Pezizomycotina</taxon>
        <taxon>Leotiomycetes</taxon>
        <taxon>Helotiales</taxon>
        <taxon>Mollisiaceae</taxon>
        <taxon>Phialocephala</taxon>
        <taxon>Phialocephala fortinii species complex</taxon>
    </lineage>
</organism>